<sequence length="55" mass="5805">MQNAFISLLTVAAIVAPACGAEWLTDLEAAKKQAAAENKAILVDFTGSDWCGYCI</sequence>
<dbReference type="AlphaFoldDB" id="A0A9D1VAW4"/>
<dbReference type="Pfam" id="PF13899">
    <property type="entry name" value="Thioredoxin_7"/>
    <property type="match status" value="1"/>
</dbReference>
<accession>A0A9D1VAW4</accession>
<reference evidence="1" key="2">
    <citation type="submission" date="2021-04" db="EMBL/GenBank/DDBJ databases">
        <authorList>
            <person name="Gilroy R."/>
        </authorList>
    </citation>
    <scope>NUCLEOTIDE SEQUENCE</scope>
    <source>
        <strain evidence="1">14975</strain>
    </source>
</reference>
<comment type="caution">
    <text evidence="1">The sequence shown here is derived from an EMBL/GenBank/DDBJ whole genome shotgun (WGS) entry which is preliminary data.</text>
</comment>
<evidence type="ECO:0000313" key="2">
    <source>
        <dbReference type="Proteomes" id="UP000823964"/>
    </source>
</evidence>
<dbReference type="InterPro" id="IPR036249">
    <property type="entry name" value="Thioredoxin-like_sf"/>
</dbReference>
<feature type="non-terminal residue" evidence="1">
    <location>
        <position position="55"/>
    </location>
</feature>
<dbReference type="SUPFAM" id="SSF52833">
    <property type="entry name" value="Thioredoxin-like"/>
    <property type="match status" value="1"/>
</dbReference>
<proteinExistence type="predicted"/>
<dbReference type="Proteomes" id="UP000823964">
    <property type="component" value="Unassembled WGS sequence"/>
</dbReference>
<name>A0A9D1VAW4_9BACT</name>
<dbReference type="Gene3D" id="3.40.30.10">
    <property type="entry name" value="Glutaredoxin"/>
    <property type="match status" value="1"/>
</dbReference>
<protein>
    <submittedName>
        <fullName evidence="1">Thioredoxin family protein</fullName>
    </submittedName>
</protein>
<evidence type="ECO:0000313" key="1">
    <source>
        <dbReference type="EMBL" id="HIX19757.1"/>
    </source>
</evidence>
<organism evidence="1 2">
    <name type="scientific">Candidatus Akkermansia intestinigallinarum</name>
    <dbReference type="NCBI Taxonomy" id="2838431"/>
    <lineage>
        <taxon>Bacteria</taxon>
        <taxon>Pseudomonadati</taxon>
        <taxon>Verrucomicrobiota</taxon>
        <taxon>Verrucomicrobiia</taxon>
        <taxon>Verrucomicrobiales</taxon>
        <taxon>Akkermansiaceae</taxon>
        <taxon>Akkermansia</taxon>
    </lineage>
</organism>
<reference evidence="1" key="1">
    <citation type="journal article" date="2021" name="PeerJ">
        <title>Extensive microbial diversity within the chicken gut microbiome revealed by metagenomics and culture.</title>
        <authorList>
            <person name="Gilroy R."/>
            <person name="Ravi A."/>
            <person name="Getino M."/>
            <person name="Pursley I."/>
            <person name="Horton D.L."/>
            <person name="Alikhan N.F."/>
            <person name="Baker D."/>
            <person name="Gharbi K."/>
            <person name="Hall N."/>
            <person name="Watson M."/>
            <person name="Adriaenssens E.M."/>
            <person name="Foster-Nyarko E."/>
            <person name="Jarju S."/>
            <person name="Secka A."/>
            <person name="Antonio M."/>
            <person name="Oren A."/>
            <person name="Chaudhuri R.R."/>
            <person name="La Ragione R."/>
            <person name="Hildebrand F."/>
            <person name="Pallen M.J."/>
        </authorList>
    </citation>
    <scope>NUCLEOTIDE SEQUENCE</scope>
    <source>
        <strain evidence="1">14975</strain>
    </source>
</reference>
<gene>
    <name evidence="1" type="ORF">H9862_04045</name>
</gene>
<dbReference type="EMBL" id="DXFQ01000062">
    <property type="protein sequence ID" value="HIX19757.1"/>
    <property type="molecule type" value="Genomic_DNA"/>
</dbReference>